<protein>
    <submittedName>
        <fullName evidence="2">NAD(P)-dependent oxidoreductase</fullName>
    </submittedName>
</protein>
<dbReference type="PANTHER" id="PTHR43355">
    <property type="entry name" value="FLAVIN REDUCTASE (NADPH)"/>
    <property type="match status" value="1"/>
</dbReference>
<keyword evidence="3" id="KW-1185">Reference proteome</keyword>
<dbReference type="InterPro" id="IPR051606">
    <property type="entry name" value="Polyketide_Oxido-like"/>
</dbReference>
<gene>
    <name evidence="2" type="ORF">GCM10023196_047640</name>
</gene>
<dbReference type="SUPFAM" id="SSF51735">
    <property type="entry name" value="NAD(P)-binding Rossmann-fold domains"/>
    <property type="match status" value="1"/>
</dbReference>
<name>A0ABP8UDQ0_9ACTN</name>
<accession>A0ABP8UDQ0</accession>
<feature type="domain" description="NAD(P)-binding" evidence="1">
    <location>
        <begin position="8"/>
        <end position="204"/>
    </location>
</feature>
<dbReference type="InterPro" id="IPR036291">
    <property type="entry name" value="NAD(P)-bd_dom_sf"/>
</dbReference>
<dbReference type="Proteomes" id="UP001501442">
    <property type="component" value="Unassembled WGS sequence"/>
</dbReference>
<evidence type="ECO:0000313" key="2">
    <source>
        <dbReference type="EMBL" id="GAA4628970.1"/>
    </source>
</evidence>
<dbReference type="PANTHER" id="PTHR43355:SF2">
    <property type="entry name" value="FLAVIN REDUCTASE (NADPH)"/>
    <property type="match status" value="1"/>
</dbReference>
<dbReference type="EMBL" id="BAABHK010000006">
    <property type="protein sequence ID" value="GAA4628970.1"/>
    <property type="molecule type" value="Genomic_DNA"/>
</dbReference>
<comment type="caution">
    <text evidence="2">The sequence shown here is derived from an EMBL/GenBank/DDBJ whole genome shotgun (WGS) entry which is preliminary data.</text>
</comment>
<dbReference type="Gene3D" id="3.40.50.720">
    <property type="entry name" value="NAD(P)-binding Rossmann-like Domain"/>
    <property type="match status" value="1"/>
</dbReference>
<dbReference type="CDD" id="cd05244">
    <property type="entry name" value="BVR-B_like_SDR_a"/>
    <property type="match status" value="1"/>
</dbReference>
<proteinExistence type="predicted"/>
<dbReference type="InterPro" id="IPR016040">
    <property type="entry name" value="NAD(P)-bd_dom"/>
</dbReference>
<dbReference type="Pfam" id="PF13460">
    <property type="entry name" value="NAD_binding_10"/>
    <property type="match status" value="1"/>
</dbReference>
<reference evidence="3" key="1">
    <citation type="journal article" date="2019" name="Int. J. Syst. Evol. Microbiol.">
        <title>The Global Catalogue of Microorganisms (GCM) 10K type strain sequencing project: providing services to taxonomists for standard genome sequencing and annotation.</title>
        <authorList>
            <consortium name="The Broad Institute Genomics Platform"/>
            <consortium name="The Broad Institute Genome Sequencing Center for Infectious Disease"/>
            <person name="Wu L."/>
            <person name="Ma J."/>
        </authorList>
    </citation>
    <scope>NUCLEOTIDE SEQUENCE [LARGE SCALE GENOMIC DNA]</scope>
    <source>
        <strain evidence="3">JCM 17939</strain>
    </source>
</reference>
<evidence type="ECO:0000313" key="3">
    <source>
        <dbReference type="Proteomes" id="UP001501442"/>
    </source>
</evidence>
<sequence>MAKIAVVGATGNIGGSIVREALNRGHEVTAVVRDPAKLGDRPEALEVAAVTDVFDPKTIAETVRGHDVVVSALGSAGKDSGVYQRAAEAYVEALRGLGDEAPRLIVVGGAGSLEIAPGTRVLDLPDFPEAYRPDATAQAEVLAYYRTVPDVKWTYFSPAAEIGPGTRTGGYRTDADRLVTDAAGDSRISYEDYAAALVDEIEKPQYIGARFTAAAV</sequence>
<evidence type="ECO:0000259" key="1">
    <source>
        <dbReference type="Pfam" id="PF13460"/>
    </source>
</evidence>
<dbReference type="RefSeq" id="WP_345433169.1">
    <property type="nucleotide sequence ID" value="NZ_BAABHK010000006.1"/>
</dbReference>
<organism evidence="2 3">
    <name type="scientific">Actinoallomurus vinaceus</name>
    <dbReference type="NCBI Taxonomy" id="1080074"/>
    <lineage>
        <taxon>Bacteria</taxon>
        <taxon>Bacillati</taxon>
        <taxon>Actinomycetota</taxon>
        <taxon>Actinomycetes</taxon>
        <taxon>Streptosporangiales</taxon>
        <taxon>Thermomonosporaceae</taxon>
        <taxon>Actinoallomurus</taxon>
    </lineage>
</organism>